<reference evidence="3 4" key="1">
    <citation type="submission" date="2020-03" db="EMBL/GenBank/DDBJ databases">
        <title>Bacterial isolates of synthetic phycosphere.</title>
        <authorList>
            <person name="Fu H."/>
            <person name="Moran M.A."/>
        </authorList>
    </citation>
    <scope>NUCLEOTIDE SEQUENCE [LARGE SCALE GENOMIC DNA]</scope>
    <source>
        <strain evidence="3 4">HF1</strain>
    </source>
</reference>
<dbReference type="InterPro" id="IPR029044">
    <property type="entry name" value="Nucleotide-diphossugar_trans"/>
</dbReference>
<keyword evidence="4" id="KW-1185">Reference proteome</keyword>
<dbReference type="Pfam" id="PF12804">
    <property type="entry name" value="NTP_transf_3"/>
    <property type="match status" value="1"/>
</dbReference>
<keyword evidence="1" id="KW-0460">Magnesium</keyword>
<comment type="caution">
    <text evidence="3">The sequence shown here is derived from an EMBL/GenBank/DDBJ whole genome shotgun (WGS) entry which is preliminary data.</text>
</comment>
<dbReference type="SUPFAM" id="SSF53448">
    <property type="entry name" value="Nucleotide-diphospho-sugar transferases"/>
    <property type="match status" value="1"/>
</dbReference>
<gene>
    <name evidence="3" type="ORF">HCZ30_16220</name>
</gene>
<dbReference type="CDD" id="cd04182">
    <property type="entry name" value="GT_2_like_f"/>
    <property type="match status" value="1"/>
</dbReference>
<dbReference type="Proteomes" id="UP000709466">
    <property type="component" value="Unassembled WGS sequence"/>
</dbReference>
<dbReference type="PANTHER" id="PTHR43777">
    <property type="entry name" value="MOLYBDENUM COFACTOR CYTIDYLYLTRANSFERASE"/>
    <property type="match status" value="1"/>
</dbReference>
<dbReference type="EMBL" id="JAATOP010000017">
    <property type="protein sequence ID" value="NIY73976.1"/>
    <property type="molecule type" value="Genomic_DNA"/>
</dbReference>
<protein>
    <submittedName>
        <fullName evidence="3">Nucleotidyltransferase family protein</fullName>
    </submittedName>
</protein>
<dbReference type="PANTHER" id="PTHR43777:SF1">
    <property type="entry name" value="MOLYBDENUM COFACTOR CYTIDYLYLTRANSFERASE"/>
    <property type="match status" value="1"/>
</dbReference>
<dbReference type="RefSeq" id="WP_167639359.1">
    <property type="nucleotide sequence ID" value="NZ_JAATOP010000017.1"/>
</dbReference>
<dbReference type="Gene3D" id="3.90.550.10">
    <property type="entry name" value="Spore Coat Polysaccharide Biosynthesis Protein SpsA, Chain A"/>
    <property type="match status" value="1"/>
</dbReference>
<sequence>MISILILAAGNASRMRGADKLAEPVDGVPLLNLQCQRALSTGYQVFVALPSSDHPRLDLIRDLPVTPLFVADAAEGISGTLRGAVKMLPKGDVLVFLGDLAEVEAEDLNTICNARVAHPNAKIWRAATAEGKPGHPVLFHQSTRPMFEDITGDNGGEAIVKSLKQQTVLVPLFGNRARRDLDTPEDWAAFRAETGR</sequence>
<feature type="domain" description="MobA-like NTP transferase" evidence="2">
    <location>
        <begin position="5"/>
        <end position="163"/>
    </location>
</feature>
<evidence type="ECO:0000259" key="2">
    <source>
        <dbReference type="Pfam" id="PF12804"/>
    </source>
</evidence>
<evidence type="ECO:0000313" key="3">
    <source>
        <dbReference type="EMBL" id="NIY73976.1"/>
    </source>
</evidence>
<evidence type="ECO:0000313" key="4">
    <source>
        <dbReference type="Proteomes" id="UP000709466"/>
    </source>
</evidence>
<proteinExistence type="predicted"/>
<dbReference type="InterPro" id="IPR025877">
    <property type="entry name" value="MobA-like_NTP_Trfase"/>
</dbReference>
<name>A0ABX0W183_9RHOB</name>
<accession>A0ABX0W183</accession>
<evidence type="ECO:0000256" key="1">
    <source>
        <dbReference type="ARBA" id="ARBA00022842"/>
    </source>
</evidence>
<organism evidence="3 4">
    <name type="scientific">Marivivens donghaensis</name>
    <dbReference type="NCBI Taxonomy" id="1699413"/>
    <lineage>
        <taxon>Bacteria</taxon>
        <taxon>Pseudomonadati</taxon>
        <taxon>Pseudomonadota</taxon>
        <taxon>Alphaproteobacteria</taxon>
        <taxon>Rhodobacterales</taxon>
        <taxon>Paracoccaceae</taxon>
        <taxon>Marivivens group</taxon>
        <taxon>Marivivens</taxon>
    </lineage>
</organism>